<feature type="domain" description="Metalloenzyme" evidence="14">
    <location>
        <begin position="3"/>
        <end position="523"/>
    </location>
</feature>
<feature type="binding site" evidence="9 12">
    <location>
        <begin position="255"/>
        <end position="258"/>
    </location>
    <ligand>
        <name>substrate</name>
    </ligand>
</feature>
<evidence type="ECO:0000256" key="2">
    <source>
        <dbReference type="ARBA" id="ARBA00002315"/>
    </source>
</evidence>
<dbReference type="PANTHER" id="PTHR31637">
    <property type="entry name" value="2,3-BISPHOSPHOGLYCERATE-INDEPENDENT PHOSPHOGLYCERATE MUTASE"/>
    <property type="match status" value="1"/>
</dbReference>
<accession>A0A2M8L3Z0</accession>
<feature type="binding site" evidence="9 13">
    <location>
        <position position="424"/>
    </location>
    <ligand>
        <name>Mn(2+)</name>
        <dbReference type="ChEBI" id="CHEBI:29035"/>
        <label>1</label>
    </ligand>
</feature>
<evidence type="ECO:0000256" key="8">
    <source>
        <dbReference type="ARBA" id="ARBA00023235"/>
    </source>
</evidence>
<keyword evidence="8 9" id="KW-0413">Isomerase</keyword>
<dbReference type="InterPro" id="IPR017850">
    <property type="entry name" value="Alkaline_phosphatase_core_sf"/>
</dbReference>
<sequence length="535" mass="59625">MIKPIVLIILDGWGLAPEGPGNAVSLAKIPNFSSYWNSFPHTQLQASGETVGLPHGEKGNSETGHLNLGAGRIVYQDLPRINMAVADGSFFKIPAFLKAVEHVKKNNSNFHLIGLIGQGGVHSSMEHLFALLRLTKEQNLSNCFLHLFTDGRDSPPTSASSFLSQVEIKIKEIGLGQIATLVGRFYAMDRDNHWERTEIAYRALTERKGSLTQDFKKAISDSYAKNETDEFLKPIIIDKTPRIKAGDAVIFFNFRIDRPRQLTKAFVISDFENLVGQKIAFDPYTEKYYKKTYVEERIASIFKRGPKIENLFFVTMTEYEKGLPAEVAFPPTVVNLPLGRILSGKGVRQLKITETEKERFITYYFNGQQEQPFSEEERIIIPSVNVPTYDLKPEMSAFEITDTLIKRLLTRTYDFILVNFANPDMVGHTGNLQAGISACEAVDTCLGKIVSTVKNIGGVSLITADHGNIEEMINLETGEVDTEHSKNPVPFIVVGKEFLGKPEFLPSGILADVAPTVLSFFKFPIPSQMSGRPLI</sequence>
<evidence type="ECO:0000256" key="3">
    <source>
        <dbReference type="ARBA" id="ARBA00004798"/>
    </source>
</evidence>
<comment type="catalytic activity">
    <reaction evidence="1 9">
        <text>(2R)-2-phosphoglycerate = (2R)-3-phosphoglycerate</text>
        <dbReference type="Rhea" id="RHEA:15901"/>
        <dbReference type="ChEBI" id="CHEBI:58272"/>
        <dbReference type="ChEBI" id="CHEBI:58289"/>
        <dbReference type="EC" id="5.4.2.12"/>
    </reaction>
</comment>
<dbReference type="Proteomes" id="UP000231474">
    <property type="component" value="Unassembled WGS sequence"/>
</dbReference>
<evidence type="ECO:0000256" key="6">
    <source>
        <dbReference type="ARBA" id="ARBA00023152"/>
    </source>
</evidence>
<dbReference type="Pfam" id="PF06415">
    <property type="entry name" value="iPGM_N"/>
    <property type="match status" value="1"/>
</dbReference>
<dbReference type="UniPathway" id="UPA00109">
    <property type="reaction ID" value="UER00186"/>
</dbReference>
<feature type="binding site" evidence="9 12">
    <location>
        <position position="122"/>
    </location>
    <ligand>
        <name>substrate</name>
    </ligand>
</feature>
<dbReference type="Gene3D" id="3.40.720.10">
    <property type="entry name" value="Alkaline Phosphatase, subunit A"/>
    <property type="match status" value="1"/>
</dbReference>
<feature type="binding site" evidence="9 13">
    <location>
        <position position="465"/>
    </location>
    <ligand>
        <name>Mn(2+)</name>
        <dbReference type="ChEBI" id="CHEBI:29035"/>
        <label>2</label>
    </ligand>
</feature>
<evidence type="ECO:0000313" key="17">
    <source>
        <dbReference type="Proteomes" id="UP000231474"/>
    </source>
</evidence>
<evidence type="ECO:0000256" key="9">
    <source>
        <dbReference type="HAMAP-Rule" id="MF_01038"/>
    </source>
</evidence>
<dbReference type="GO" id="GO:0006007">
    <property type="term" value="P:glucose catabolic process"/>
    <property type="evidence" value="ECO:0007669"/>
    <property type="project" value="InterPro"/>
</dbReference>
<evidence type="ECO:0000259" key="15">
    <source>
        <dbReference type="Pfam" id="PF06415"/>
    </source>
</evidence>
<comment type="subunit">
    <text evidence="9">Monomer.</text>
</comment>
<feature type="binding site" evidence="9 12">
    <location>
        <position position="184"/>
    </location>
    <ligand>
        <name>substrate</name>
    </ligand>
</feature>
<evidence type="ECO:0000256" key="5">
    <source>
        <dbReference type="ARBA" id="ARBA00022723"/>
    </source>
</evidence>
<dbReference type="GO" id="GO:0005829">
    <property type="term" value="C:cytosol"/>
    <property type="evidence" value="ECO:0007669"/>
    <property type="project" value="TreeGrafter"/>
</dbReference>
<feature type="binding site" evidence="9 13">
    <location>
        <position position="484"/>
    </location>
    <ligand>
        <name>Mn(2+)</name>
        <dbReference type="ChEBI" id="CHEBI:29035"/>
        <label>1</label>
    </ligand>
</feature>
<gene>
    <name evidence="9" type="primary">gpmI</name>
    <name evidence="16" type="ORF">COU95_01415</name>
</gene>
<feature type="binding site" evidence="9 13">
    <location>
        <position position="428"/>
    </location>
    <ligand>
        <name>Mn(2+)</name>
        <dbReference type="ChEBI" id="CHEBI:29035"/>
        <label>1</label>
    </ligand>
</feature>
<evidence type="ECO:0000256" key="7">
    <source>
        <dbReference type="ARBA" id="ARBA00023211"/>
    </source>
</evidence>
<dbReference type="CDD" id="cd16010">
    <property type="entry name" value="iPGM"/>
    <property type="match status" value="1"/>
</dbReference>
<keyword evidence="5 9" id="KW-0479">Metal-binding</keyword>
<dbReference type="EC" id="5.4.2.12" evidence="9 10"/>
<dbReference type="InterPro" id="IPR011258">
    <property type="entry name" value="BPG-indep_PGM_N"/>
</dbReference>
<feature type="binding site" evidence="9 12">
    <location>
        <position position="190"/>
    </location>
    <ligand>
        <name>substrate</name>
    </ligand>
</feature>
<comment type="caution">
    <text evidence="16">The sequence shown here is derived from an EMBL/GenBank/DDBJ whole genome shotgun (WGS) entry which is preliminary data.</text>
</comment>
<dbReference type="Gene3D" id="3.40.1450.10">
    <property type="entry name" value="BPG-independent phosphoglycerate mutase, domain B"/>
    <property type="match status" value="1"/>
</dbReference>
<evidence type="ECO:0000259" key="14">
    <source>
        <dbReference type="Pfam" id="PF01676"/>
    </source>
</evidence>
<dbReference type="GO" id="GO:0006096">
    <property type="term" value="P:glycolytic process"/>
    <property type="evidence" value="ECO:0007669"/>
    <property type="project" value="UniProtKB-UniRule"/>
</dbReference>
<keyword evidence="7 9" id="KW-0464">Manganese</keyword>
<evidence type="ECO:0000256" key="10">
    <source>
        <dbReference type="NCBIfam" id="TIGR01307"/>
    </source>
</evidence>
<feature type="binding site" evidence="9 13">
    <location>
        <position position="466"/>
    </location>
    <ligand>
        <name>Mn(2+)</name>
        <dbReference type="ChEBI" id="CHEBI:29035"/>
        <label>2</label>
    </ligand>
</feature>
<reference evidence="17" key="1">
    <citation type="submission" date="2017-09" db="EMBL/GenBank/DDBJ databases">
        <title>Depth-based differentiation of microbial function through sediment-hosted aquifers and enrichment of novel symbionts in the deep terrestrial subsurface.</title>
        <authorList>
            <person name="Probst A.J."/>
            <person name="Ladd B."/>
            <person name="Jarett J.K."/>
            <person name="Geller-Mcgrath D.E."/>
            <person name="Sieber C.M.K."/>
            <person name="Emerson J.B."/>
            <person name="Anantharaman K."/>
            <person name="Thomas B.C."/>
            <person name="Malmstrom R."/>
            <person name="Stieglmeier M."/>
            <person name="Klingl A."/>
            <person name="Woyke T."/>
            <person name="Ryan C.M."/>
            <person name="Banfield J.F."/>
        </authorList>
    </citation>
    <scope>NUCLEOTIDE SEQUENCE [LARGE SCALE GENOMIC DNA]</scope>
</reference>
<feature type="binding site" evidence="9 12">
    <location>
        <begin position="152"/>
        <end position="153"/>
    </location>
    <ligand>
        <name>substrate</name>
    </ligand>
</feature>
<dbReference type="PANTHER" id="PTHR31637:SF0">
    <property type="entry name" value="2,3-BISPHOSPHOGLYCERATE-INDEPENDENT PHOSPHOGLYCERATE MUTASE"/>
    <property type="match status" value="1"/>
</dbReference>
<dbReference type="InterPro" id="IPR005995">
    <property type="entry name" value="Pgm_bpd_ind"/>
</dbReference>
<dbReference type="GO" id="GO:0030145">
    <property type="term" value="F:manganese ion binding"/>
    <property type="evidence" value="ECO:0007669"/>
    <property type="project" value="UniProtKB-UniRule"/>
</dbReference>
<feature type="active site" description="Phosphoserine intermediate" evidence="9 11">
    <location>
        <position position="61"/>
    </location>
</feature>
<comment type="similarity">
    <text evidence="4 9">Belongs to the BPG-independent phosphoglycerate mutase family.</text>
</comment>
<feature type="binding site" evidence="9 12">
    <location>
        <position position="357"/>
    </location>
    <ligand>
        <name>substrate</name>
    </ligand>
</feature>
<organism evidence="16 17">
    <name type="scientific">Candidatus Shapirobacteria bacterium CG10_big_fil_rev_8_21_14_0_10_40_9</name>
    <dbReference type="NCBI Taxonomy" id="1974888"/>
    <lineage>
        <taxon>Bacteria</taxon>
        <taxon>Candidatus Shapironibacteriota</taxon>
    </lineage>
</organism>
<evidence type="ECO:0000256" key="11">
    <source>
        <dbReference type="PIRSR" id="PIRSR001492-1"/>
    </source>
</evidence>
<dbReference type="HAMAP" id="MF_01038">
    <property type="entry name" value="GpmI"/>
    <property type="match status" value="1"/>
</dbReference>
<feature type="binding site" evidence="9 13">
    <location>
        <position position="61"/>
    </location>
    <ligand>
        <name>Mn(2+)</name>
        <dbReference type="ChEBI" id="CHEBI:29035"/>
        <label>2</label>
    </ligand>
</feature>
<dbReference type="AlphaFoldDB" id="A0A2M8L3Z0"/>
<dbReference type="Pfam" id="PF01676">
    <property type="entry name" value="Metalloenzyme"/>
    <property type="match status" value="1"/>
</dbReference>
<dbReference type="InterPro" id="IPR036646">
    <property type="entry name" value="PGAM_B_sf"/>
</dbReference>
<comment type="function">
    <text evidence="2 9">Catalyzes the interconversion of 2-phosphoglycerate and 3-phosphoglycerate.</text>
</comment>
<evidence type="ECO:0000256" key="13">
    <source>
        <dbReference type="PIRSR" id="PIRSR001492-3"/>
    </source>
</evidence>
<feature type="domain" description="BPG-independent PGAM N-terminal" evidence="15">
    <location>
        <begin position="81"/>
        <end position="321"/>
    </location>
</feature>
<dbReference type="EMBL" id="PFEK01000026">
    <property type="protein sequence ID" value="PJE67634.1"/>
    <property type="molecule type" value="Genomic_DNA"/>
</dbReference>
<dbReference type="PIRSF" id="PIRSF001492">
    <property type="entry name" value="IPGAM"/>
    <property type="match status" value="1"/>
</dbReference>
<dbReference type="GO" id="GO:0004619">
    <property type="term" value="F:phosphoglycerate mutase activity"/>
    <property type="evidence" value="ECO:0007669"/>
    <property type="project" value="UniProtKB-UniRule"/>
</dbReference>
<keyword evidence="6 9" id="KW-0324">Glycolysis</keyword>
<dbReference type="InterPro" id="IPR006124">
    <property type="entry name" value="Metalloenzyme"/>
</dbReference>
<protein>
    <recommendedName>
        <fullName evidence="9 10">2,3-bisphosphoglycerate-independent phosphoglycerate mutase</fullName>
        <shortName evidence="9">BPG-independent PGAM</shortName>
        <shortName evidence="9">Phosphoglyceromutase</shortName>
        <shortName evidence="9">iPGM</shortName>
        <ecNumber evidence="9 10">5.4.2.12</ecNumber>
    </recommendedName>
</protein>
<comment type="cofactor">
    <cofactor evidence="9">
        <name>Mn(2+)</name>
        <dbReference type="ChEBI" id="CHEBI:29035"/>
    </cofactor>
    <text evidence="9">Binds 2 manganese ions per subunit.</text>
</comment>
<evidence type="ECO:0000256" key="4">
    <source>
        <dbReference type="ARBA" id="ARBA00008819"/>
    </source>
</evidence>
<dbReference type="NCBIfam" id="TIGR01307">
    <property type="entry name" value="pgm_bpd_ind"/>
    <property type="match status" value="1"/>
</dbReference>
<dbReference type="SUPFAM" id="SSF64158">
    <property type="entry name" value="2,3-Bisphosphoglycerate-independent phosphoglycerate mutase, substrate-binding domain"/>
    <property type="match status" value="1"/>
</dbReference>
<proteinExistence type="inferred from homology"/>
<evidence type="ECO:0000256" key="1">
    <source>
        <dbReference type="ARBA" id="ARBA00000370"/>
    </source>
</evidence>
<name>A0A2M8L3Z0_9BACT</name>
<dbReference type="SUPFAM" id="SSF53649">
    <property type="entry name" value="Alkaline phosphatase-like"/>
    <property type="match status" value="1"/>
</dbReference>
<dbReference type="FunFam" id="3.40.1450.10:FF:000002">
    <property type="entry name" value="2,3-bisphosphoglycerate-independent phosphoglycerate mutase"/>
    <property type="match status" value="1"/>
</dbReference>
<comment type="pathway">
    <text evidence="3 9">Carbohydrate degradation; glycolysis; pyruvate from D-glyceraldehyde 3-phosphate: step 3/5.</text>
</comment>
<evidence type="ECO:0000313" key="16">
    <source>
        <dbReference type="EMBL" id="PJE67634.1"/>
    </source>
</evidence>
<feature type="binding site" evidence="9 13">
    <location>
        <position position="11"/>
    </location>
    <ligand>
        <name>Mn(2+)</name>
        <dbReference type="ChEBI" id="CHEBI:29035"/>
        <label>2</label>
    </ligand>
</feature>
<evidence type="ECO:0000256" key="12">
    <source>
        <dbReference type="PIRSR" id="PIRSR001492-2"/>
    </source>
</evidence>